<evidence type="ECO:0000313" key="4">
    <source>
        <dbReference type="Proteomes" id="UP000180280"/>
    </source>
</evidence>
<reference evidence="3 4" key="1">
    <citation type="submission" date="2016-09" db="EMBL/GenBank/DDBJ databases">
        <title>Chromobacterium muskegensis sp. nov., an insecticidal bacterium isolated from Sphagnum bogs.</title>
        <authorList>
            <person name="Sparks M.E."/>
            <person name="Blackburn M.B."/>
            <person name="Gundersen-Rindal D.E."/>
            <person name="Mitchell A."/>
            <person name="Farrar R."/>
            <person name="Kuhar D."/>
        </authorList>
    </citation>
    <scope>NUCLEOTIDE SEQUENCE [LARGE SCALE GENOMIC DNA]</scope>
    <source>
        <strain evidence="2 4">14B-1</strain>
        <strain evidence="1 3">37-2</strain>
    </source>
</reference>
<gene>
    <name evidence="2" type="ORF">BI344_03990</name>
    <name evidence="1" type="ORF">BI347_01020</name>
</gene>
<dbReference type="OrthoDB" id="9798081at2"/>
<dbReference type="Gene3D" id="3.10.450.50">
    <property type="match status" value="1"/>
</dbReference>
<accession>A0A1S1WY62</accession>
<dbReference type="Proteomes" id="UP000180280">
    <property type="component" value="Unassembled WGS sequence"/>
</dbReference>
<evidence type="ECO:0000313" key="1">
    <source>
        <dbReference type="EMBL" id="OHX12237.1"/>
    </source>
</evidence>
<dbReference type="AlphaFoldDB" id="A0A1S1WY62"/>
<dbReference type="SUPFAM" id="SSF54427">
    <property type="entry name" value="NTF2-like"/>
    <property type="match status" value="1"/>
</dbReference>
<evidence type="ECO:0000313" key="3">
    <source>
        <dbReference type="Proteomes" id="UP000180088"/>
    </source>
</evidence>
<organism evidence="1 3">
    <name type="scientific">Chromobacterium sphagni</name>
    <dbReference type="NCBI Taxonomy" id="1903179"/>
    <lineage>
        <taxon>Bacteria</taxon>
        <taxon>Pseudomonadati</taxon>
        <taxon>Pseudomonadota</taxon>
        <taxon>Betaproteobacteria</taxon>
        <taxon>Neisseriales</taxon>
        <taxon>Chromobacteriaceae</taxon>
        <taxon>Chromobacterium</taxon>
    </lineage>
</organism>
<dbReference type="RefSeq" id="WP_071111631.1">
    <property type="nucleotide sequence ID" value="NZ_MKCS01000001.1"/>
</dbReference>
<evidence type="ECO:0000313" key="2">
    <source>
        <dbReference type="EMBL" id="OHX21679.1"/>
    </source>
</evidence>
<dbReference type="STRING" id="1903179.BI347_01020"/>
<evidence type="ECO:0008006" key="5">
    <source>
        <dbReference type="Google" id="ProtNLM"/>
    </source>
</evidence>
<comment type="caution">
    <text evidence="1">The sequence shown here is derived from an EMBL/GenBank/DDBJ whole genome shotgun (WGS) entry which is preliminary data.</text>
</comment>
<dbReference type="InterPro" id="IPR032710">
    <property type="entry name" value="NTF2-like_dom_sf"/>
</dbReference>
<proteinExistence type="predicted"/>
<protein>
    <recommendedName>
        <fullName evidence="5">DUF4440 domain-containing protein</fullName>
    </recommendedName>
</protein>
<dbReference type="EMBL" id="MKCS01000001">
    <property type="protein sequence ID" value="OHX12237.1"/>
    <property type="molecule type" value="Genomic_DNA"/>
</dbReference>
<dbReference type="Proteomes" id="UP000180088">
    <property type="component" value="Unassembled WGS sequence"/>
</dbReference>
<sequence length="142" mass="16018">METAYAGSESDKHDIDRLIADFFALFDNRDGAQPDLERIFVMFTANGRITKVEGTQAQEWSVEAFLAPRRILLSGGELRDFCERETSEQTWIGGDIASRISRYRKSGRLRGEPYAGGGVKLFQLIRGADGWRIAALCWQDQP</sequence>
<keyword evidence="4" id="KW-1185">Reference proteome</keyword>
<name>A0A1S1WY62_9NEIS</name>
<dbReference type="EMBL" id="MKCT01000001">
    <property type="protein sequence ID" value="OHX21679.1"/>
    <property type="molecule type" value="Genomic_DNA"/>
</dbReference>